<reference evidence="1" key="1">
    <citation type="submission" date="2007-07" db="EMBL/GenBank/DDBJ databases">
        <title>PCAP assembly of the Caenorhabditis remanei genome.</title>
        <authorList>
            <consortium name="The Caenorhabditis remanei Sequencing Consortium"/>
            <person name="Wilson R.K."/>
        </authorList>
    </citation>
    <scope>NUCLEOTIDE SEQUENCE [LARGE SCALE GENOMIC DNA]</scope>
    <source>
        <strain evidence="1">PB4641</strain>
    </source>
</reference>
<accession>E3MJ78</accession>
<dbReference type="PANTHER" id="PTHR31379">
    <property type="entry name" value="F-BOX C PROTEIN-RELATED-RELATED"/>
    <property type="match status" value="1"/>
</dbReference>
<dbReference type="HOGENOM" id="CLU_042576_3_0_1"/>
<dbReference type="EMBL" id="DS268449">
    <property type="protein sequence ID" value="EFP03424.1"/>
    <property type="molecule type" value="Genomic_DNA"/>
</dbReference>
<gene>
    <name evidence="1" type="ORF">CRE_09522</name>
</gene>
<dbReference type="Proteomes" id="UP000008281">
    <property type="component" value="Unassembled WGS sequence"/>
</dbReference>
<dbReference type="Pfam" id="PF12078">
    <property type="entry name" value="DUF3557"/>
    <property type="match status" value="1"/>
</dbReference>
<keyword evidence="2" id="KW-1185">Reference proteome</keyword>
<protein>
    <recommendedName>
        <fullName evidence="3">F-box domain-containing protein</fullName>
    </recommendedName>
</protein>
<evidence type="ECO:0000313" key="1">
    <source>
        <dbReference type="EMBL" id="EFP03424.1"/>
    </source>
</evidence>
<sequence length="369" mass="42492">MVDPLSYPSLKLVLEFLEANKRFSLASRSFAISRIDKIIPLRIDALCFMNNEIRINNISFKFDDPFIVRETEEEAVQRSRKSLESGDIPLYYERKYIKLTDVTYFKWSKDYKSKEVFSVKRLPEKITVNEAMRKLACYLLGQRENITVRVVNVMNSRQTVLRLPPNLELRTRKLGATSNDITLLSKILDIPSCLPMGAIATSKWRDAYYEDPLIQSSAELHLASRNSAYWLPVLMRVQNKTVIMLNLCFSGVEIRSIIKNMIDNRREVGTSVTLDCPGERSLNRLVRKVKERFGGTFVTFKETPKSVVVVSDIVSIPLDSDTTLIVHGFKNNCSDKKISIRLTVVTIGMVVPVEKKKEKKRFFRSLWFS</sequence>
<dbReference type="AlphaFoldDB" id="E3MJ78"/>
<name>E3MJ78_CAERE</name>
<dbReference type="InParanoid" id="E3MJ78"/>
<evidence type="ECO:0008006" key="3">
    <source>
        <dbReference type="Google" id="ProtNLM"/>
    </source>
</evidence>
<dbReference type="OrthoDB" id="5910309at2759"/>
<dbReference type="PANTHER" id="PTHR31379:SF1">
    <property type="entry name" value="F-BOX C PROTEIN-RELATED"/>
    <property type="match status" value="1"/>
</dbReference>
<organism evidence="2">
    <name type="scientific">Caenorhabditis remanei</name>
    <name type="common">Caenorhabditis vulgaris</name>
    <dbReference type="NCBI Taxonomy" id="31234"/>
    <lineage>
        <taxon>Eukaryota</taxon>
        <taxon>Metazoa</taxon>
        <taxon>Ecdysozoa</taxon>
        <taxon>Nematoda</taxon>
        <taxon>Chromadorea</taxon>
        <taxon>Rhabditida</taxon>
        <taxon>Rhabditina</taxon>
        <taxon>Rhabditomorpha</taxon>
        <taxon>Rhabditoidea</taxon>
        <taxon>Rhabditidae</taxon>
        <taxon>Peloderinae</taxon>
        <taxon>Caenorhabditis</taxon>
    </lineage>
</organism>
<dbReference type="InterPro" id="IPR021942">
    <property type="entry name" value="DUF3557"/>
</dbReference>
<proteinExistence type="predicted"/>
<evidence type="ECO:0000313" key="2">
    <source>
        <dbReference type="Proteomes" id="UP000008281"/>
    </source>
</evidence>